<comment type="caution">
    <text evidence="2">The sequence shown here is derived from an EMBL/GenBank/DDBJ whole genome shotgun (WGS) entry which is preliminary data.</text>
</comment>
<keyword evidence="1" id="KW-1133">Transmembrane helix</keyword>
<name>A0ABU2H7B4_9ACTN</name>
<evidence type="ECO:0000313" key="3">
    <source>
        <dbReference type="Proteomes" id="UP001250214"/>
    </source>
</evidence>
<evidence type="ECO:0000313" key="2">
    <source>
        <dbReference type="EMBL" id="MDS1271193.1"/>
    </source>
</evidence>
<keyword evidence="1" id="KW-0812">Transmembrane</keyword>
<accession>A0ABU2H7B4</accession>
<keyword evidence="3" id="KW-1185">Reference proteome</keyword>
<dbReference type="EMBL" id="JAVLVT010000005">
    <property type="protein sequence ID" value="MDS1271193.1"/>
    <property type="molecule type" value="Genomic_DNA"/>
</dbReference>
<organism evidence="2 3">
    <name type="scientific">Lipingzhangella rawalii</name>
    <dbReference type="NCBI Taxonomy" id="2055835"/>
    <lineage>
        <taxon>Bacteria</taxon>
        <taxon>Bacillati</taxon>
        <taxon>Actinomycetota</taxon>
        <taxon>Actinomycetes</taxon>
        <taxon>Streptosporangiales</taxon>
        <taxon>Nocardiopsidaceae</taxon>
        <taxon>Lipingzhangella</taxon>
    </lineage>
</organism>
<gene>
    <name evidence="2" type="ORF">RIF23_12895</name>
</gene>
<dbReference type="RefSeq" id="WP_310912730.1">
    <property type="nucleotide sequence ID" value="NZ_JAVLVT010000005.1"/>
</dbReference>
<evidence type="ECO:0000256" key="1">
    <source>
        <dbReference type="SAM" id="Phobius"/>
    </source>
</evidence>
<feature type="transmembrane region" description="Helical" evidence="1">
    <location>
        <begin position="21"/>
        <end position="45"/>
    </location>
</feature>
<protein>
    <recommendedName>
        <fullName evidence="4">Membrane protein DUF2127</fullName>
    </recommendedName>
</protein>
<dbReference type="Proteomes" id="UP001250214">
    <property type="component" value="Unassembled WGS sequence"/>
</dbReference>
<feature type="transmembrane region" description="Helical" evidence="1">
    <location>
        <begin position="65"/>
        <end position="92"/>
    </location>
</feature>
<keyword evidence="1" id="KW-0472">Membrane</keyword>
<reference evidence="3" key="1">
    <citation type="submission" date="2023-07" db="EMBL/GenBank/DDBJ databases">
        <title>Novel species in the genus Lipingzhangella isolated from Sambhar Salt Lake.</title>
        <authorList>
            <person name="Jiya N."/>
            <person name="Kajale S."/>
            <person name="Sharma A."/>
        </authorList>
    </citation>
    <scope>NUCLEOTIDE SEQUENCE [LARGE SCALE GENOMIC DNA]</scope>
    <source>
        <strain evidence="3">LS1_29</strain>
    </source>
</reference>
<sequence>MSTSRPAPAVPRNARPRSITAAVWLMVLGATISLTGSVLSLLRVAETTAELEQDAGFGPGPGEEVGATTGLSVAVGLTLTALLVGTWLLMALLNARGYAWARGVATVLFCGYALLYVIGLGQAATALSLVLDTGQLLVGLAVVVLLWRGESTLFYDTQADLRRRHSRQNG</sequence>
<evidence type="ECO:0008006" key="4">
    <source>
        <dbReference type="Google" id="ProtNLM"/>
    </source>
</evidence>
<proteinExistence type="predicted"/>
<feature type="transmembrane region" description="Helical" evidence="1">
    <location>
        <begin position="124"/>
        <end position="147"/>
    </location>
</feature>
<feature type="transmembrane region" description="Helical" evidence="1">
    <location>
        <begin position="99"/>
        <end position="118"/>
    </location>
</feature>